<protein>
    <submittedName>
        <fullName evidence="2">Uncharacterized protein</fullName>
    </submittedName>
</protein>
<reference evidence="2" key="1">
    <citation type="submission" date="2018-11" db="EMBL/GenBank/DDBJ databases">
        <authorList>
            <person name="Alioto T."/>
            <person name="Alioto T."/>
        </authorList>
    </citation>
    <scope>NUCLEOTIDE SEQUENCE</scope>
</reference>
<organism evidence="2 3">
    <name type="scientific">Mytilus galloprovincialis</name>
    <name type="common">Mediterranean mussel</name>
    <dbReference type="NCBI Taxonomy" id="29158"/>
    <lineage>
        <taxon>Eukaryota</taxon>
        <taxon>Metazoa</taxon>
        <taxon>Spiralia</taxon>
        <taxon>Lophotrochozoa</taxon>
        <taxon>Mollusca</taxon>
        <taxon>Bivalvia</taxon>
        <taxon>Autobranchia</taxon>
        <taxon>Pteriomorphia</taxon>
        <taxon>Mytilida</taxon>
        <taxon>Mytiloidea</taxon>
        <taxon>Mytilidae</taxon>
        <taxon>Mytilinae</taxon>
        <taxon>Mytilus</taxon>
    </lineage>
</organism>
<keyword evidence="3" id="KW-1185">Reference proteome</keyword>
<comment type="caution">
    <text evidence="2">The sequence shown here is derived from an EMBL/GenBank/DDBJ whole genome shotgun (WGS) entry which is preliminary data.</text>
</comment>
<dbReference type="OrthoDB" id="10609062at2759"/>
<dbReference type="Proteomes" id="UP000596742">
    <property type="component" value="Unassembled WGS sequence"/>
</dbReference>
<proteinExistence type="predicted"/>
<evidence type="ECO:0000256" key="1">
    <source>
        <dbReference type="SAM" id="MobiDB-lite"/>
    </source>
</evidence>
<dbReference type="AlphaFoldDB" id="A0A8B6CNX5"/>
<gene>
    <name evidence="2" type="ORF">MGAL_10B092299A</name>
</gene>
<evidence type="ECO:0000313" key="3">
    <source>
        <dbReference type="Proteomes" id="UP000596742"/>
    </source>
</evidence>
<sequence>MKNGFDCVINLIIVNIYRVSPAKSNKSSDYDRSSRESSVTRLPSITQRNKRPLNKKSMERLGSKSTTSSSIPLVPNATFGLDLPDNKTPQAEWNSKFIPMQLRTQPANLGMNQLQRMNTIIADHRGGVQFKRVEALARSHTTLDMKPPGTPTLADQLDQFPIKSAKETSRSAAGHKSKRTQNKLVNSTVQRGEPDSLLLQQSWAVNTSLASAR</sequence>
<feature type="compositionally biased region" description="Basic and acidic residues" evidence="1">
    <location>
        <begin position="26"/>
        <end position="35"/>
    </location>
</feature>
<feature type="region of interest" description="Disordered" evidence="1">
    <location>
        <begin position="23"/>
        <end position="70"/>
    </location>
</feature>
<feature type="region of interest" description="Disordered" evidence="1">
    <location>
        <begin position="165"/>
        <end position="190"/>
    </location>
</feature>
<evidence type="ECO:0000313" key="2">
    <source>
        <dbReference type="EMBL" id="VDI07934.1"/>
    </source>
</evidence>
<dbReference type="EMBL" id="UYJE01002113">
    <property type="protein sequence ID" value="VDI07934.1"/>
    <property type="molecule type" value="Genomic_DNA"/>
</dbReference>
<name>A0A8B6CNX5_MYTGA</name>
<accession>A0A8B6CNX5</accession>